<name>A0ABR8PVM5_9CLOT</name>
<keyword evidence="1" id="KW-1133">Transmembrane helix</keyword>
<organism evidence="2 3">
    <name type="scientific">Clostridium cibarium</name>
    <dbReference type="NCBI Taxonomy" id="2762247"/>
    <lineage>
        <taxon>Bacteria</taxon>
        <taxon>Bacillati</taxon>
        <taxon>Bacillota</taxon>
        <taxon>Clostridia</taxon>
        <taxon>Eubacteriales</taxon>
        <taxon>Clostridiaceae</taxon>
        <taxon>Clostridium</taxon>
    </lineage>
</organism>
<feature type="transmembrane region" description="Helical" evidence="1">
    <location>
        <begin position="83"/>
        <end position="108"/>
    </location>
</feature>
<comment type="caution">
    <text evidence="2">The sequence shown here is derived from an EMBL/GenBank/DDBJ whole genome shotgun (WGS) entry which is preliminary data.</text>
</comment>
<keyword evidence="3" id="KW-1185">Reference proteome</keyword>
<accession>A0ABR8PVM5</accession>
<keyword evidence="1" id="KW-0472">Membrane</keyword>
<keyword evidence="1" id="KW-0812">Transmembrane</keyword>
<feature type="transmembrane region" description="Helical" evidence="1">
    <location>
        <begin position="15"/>
        <end position="34"/>
    </location>
</feature>
<sequence>MIALLKYNYKIYMKYNKFMIPVIFYLLFQLIYYSTGSEKFVPSIIVCASVVFCIMTWMGFSYCELQDWRTEQIVFLKTNNRNLYWISKIIFMSIIESIISLVGVLWPLIISCINNGVFSNDEININDIVLGFLILVLSALMGTLLGMIFQGKVLGNRNRAILVLFLSVIMSVVKIPMANEYPITKIITWLVPPINNLTNSCMNMANFSLSILVIPIIYSMLYIFVEVMVYVGLMKKILF</sequence>
<feature type="transmembrane region" description="Helical" evidence="1">
    <location>
        <begin position="207"/>
        <end position="233"/>
    </location>
</feature>
<feature type="transmembrane region" description="Helical" evidence="1">
    <location>
        <begin position="161"/>
        <end position="178"/>
    </location>
</feature>
<dbReference type="RefSeq" id="WP_191769166.1">
    <property type="nucleotide sequence ID" value="NZ_JACSRA010000021.1"/>
</dbReference>
<dbReference type="Proteomes" id="UP000627781">
    <property type="component" value="Unassembled WGS sequence"/>
</dbReference>
<dbReference type="EMBL" id="JACSRA010000021">
    <property type="protein sequence ID" value="MBD7912237.1"/>
    <property type="molecule type" value="Genomic_DNA"/>
</dbReference>
<evidence type="ECO:0008006" key="4">
    <source>
        <dbReference type="Google" id="ProtNLM"/>
    </source>
</evidence>
<evidence type="ECO:0000313" key="3">
    <source>
        <dbReference type="Proteomes" id="UP000627781"/>
    </source>
</evidence>
<evidence type="ECO:0000313" key="2">
    <source>
        <dbReference type="EMBL" id="MBD7912237.1"/>
    </source>
</evidence>
<protein>
    <recommendedName>
        <fullName evidence="4">ABC-2 family transporter protein</fullName>
    </recommendedName>
</protein>
<evidence type="ECO:0000256" key="1">
    <source>
        <dbReference type="SAM" id="Phobius"/>
    </source>
</evidence>
<feature type="transmembrane region" description="Helical" evidence="1">
    <location>
        <begin position="40"/>
        <end position="62"/>
    </location>
</feature>
<feature type="transmembrane region" description="Helical" evidence="1">
    <location>
        <begin position="128"/>
        <end position="149"/>
    </location>
</feature>
<gene>
    <name evidence="2" type="ORF">H9661_12805</name>
</gene>
<reference evidence="2 3" key="1">
    <citation type="submission" date="2020-08" db="EMBL/GenBank/DDBJ databases">
        <title>A Genomic Blueprint of the Chicken Gut Microbiome.</title>
        <authorList>
            <person name="Gilroy R."/>
            <person name="Ravi A."/>
            <person name="Getino M."/>
            <person name="Pursley I."/>
            <person name="Horton D.L."/>
            <person name="Alikhan N.-F."/>
            <person name="Baker D."/>
            <person name="Gharbi K."/>
            <person name="Hall N."/>
            <person name="Watson M."/>
            <person name="Adriaenssens E.M."/>
            <person name="Foster-Nyarko E."/>
            <person name="Jarju S."/>
            <person name="Secka A."/>
            <person name="Antonio M."/>
            <person name="Oren A."/>
            <person name="Chaudhuri R."/>
            <person name="La Ragione R.M."/>
            <person name="Hildebrand F."/>
            <person name="Pallen M.J."/>
        </authorList>
    </citation>
    <scope>NUCLEOTIDE SEQUENCE [LARGE SCALE GENOMIC DNA]</scope>
    <source>
        <strain evidence="2 3">Sa3CVN1</strain>
    </source>
</reference>
<proteinExistence type="predicted"/>